<name>A0A0C9Z6N2_9AGAM</name>
<dbReference type="EMBL" id="KN833747">
    <property type="protein sequence ID" value="KIK21744.1"/>
    <property type="molecule type" value="Genomic_DNA"/>
</dbReference>
<evidence type="ECO:0000256" key="1">
    <source>
        <dbReference type="SAM" id="MobiDB-lite"/>
    </source>
</evidence>
<feature type="region of interest" description="Disordered" evidence="1">
    <location>
        <begin position="86"/>
        <end position="132"/>
    </location>
</feature>
<reference evidence="2 3" key="1">
    <citation type="submission" date="2014-04" db="EMBL/GenBank/DDBJ databases">
        <authorList>
            <consortium name="DOE Joint Genome Institute"/>
            <person name="Kuo A."/>
            <person name="Kohler A."/>
            <person name="Costa M.D."/>
            <person name="Nagy L.G."/>
            <person name="Floudas D."/>
            <person name="Copeland A."/>
            <person name="Barry K.W."/>
            <person name="Cichocki N."/>
            <person name="Veneault-Fourrey C."/>
            <person name="LaButti K."/>
            <person name="Lindquist E.A."/>
            <person name="Lipzen A."/>
            <person name="Lundell T."/>
            <person name="Morin E."/>
            <person name="Murat C."/>
            <person name="Sun H."/>
            <person name="Tunlid A."/>
            <person name="Henrissat B."/>
            <person name="Grigoriev I.V."/>
            <person name="Hibbett D.S."/>
            <person name="Martin F."/>
            <person name="Nordberg H.P."/>
            <person name="Cantor M.N."/>
            <person name="Hua S.X."/>
        </authorList>
    </citation>
    <scope>NUCLEOTIDE SEQUENCE [LARGE SCALE GENOMIC DNA]</scope>
    <source>
        <strain evidence="2 3">441</strain>
    </source>
</reference>
<evidence type="ECO:0000313" key="2">
    <source>
        <dbReference type="EMBL" id="KIK21744.1"/>
    </source>
</evidence>
<keyword evidence="3" id="KW-1185">Reference proteome</keyword>
<protein>
    <submittedName>
        <fullName evidence="2">Uncharacterized protein</fullName>
    </submittedName>
</protein>
<evidence type="ECO:0000313" key="3">
    <source>
        <dbReference type="Proteomes" id="UP000054018"/>
    </source>
</evidence>
<dbReference type="AlphaFoldDB" id="A0A0C9Z6N2"/>
<feature type="compositionally biased region" description="Low complexity" evidence="1">
    <location>
        <begin position="103"/>
        <end position="120"/>
    </location>
</feature>
<dbReference type="OrthoDB" id="10434840at2759"/>
<dbReference type="HOGENOM" id="CLU_1917903_0_0_1"/>
<sequence>MTDPGLTHQEAMEELGLALDKALYALKTISDHASFSADFIDRATSIYEKLTGSSHKQPHPTVNSNQDIVSALTKLTREVEDLKCSHANQTPSYPLKESHTTRPIIKPQPKQPTQTHPNPTIKTRRLNNPMTC</sequence>
<proteinExistence type="predicted"/>
<accession>A0A0C9Z6N2</accession>
<reference evidence="3" key="2">
    <citation type="submission" date="2015-01" db="EMBL/GenBank/DDBJ databases">
        <title>Evolutionary Origins and Diversification of the Mycorrhizal Mutualists.</title>
        <authorList>
            <consortium name="DOE Joint Genome Institute"/>
            <consortium name="Mycorrhizal Genomics Consortium"/>
            <person name="Kohler A."/>
            <person name="Kuo A."/>
            <person name="Nagy L.G."/>
            <person name="Floudas D."/>
            <person name="Copeland A."/>
            <person name="Barry K.W."/>
            <person name="Cichocki N."/>
            <person name="Veneault-Fourrey C."/>
            <person name="LaButti K."/>
            <person name="Lindquist E.A."/>
            <person name="Lipzen A."/>
            <person name="Lundell T."/>
            <person name="Morin E."/>
            <person name="Murat C."/>
            <person name="Riley R."/>
            <person name="Ohm R."/>
            <person name="Sun H."/>
            <person name="Tunlid A."/>
            <person name="Henrissat B."/>
            <person name="Grigoriev I.V."/>
            <person name="Hibbett D.S."/>
            <person name="Martin F."/>
        </authorList>
    </citation>
    <scope>NUCLEOTIDE SEQUENCE [LARGE SCALE GENOMIC DNA]</scope>
    <source>
        <strain evidence="3">441</strain>
    </source>
</reference>
<gene>
    <name evidence="2" type="ORF">PISMIDRAFT_12037</name>
</gene>
<organism evidence="2 3">
    <name type="scientific">Pisolithus microcarpus 441</name>
    <dbReference type="NCBI Taxonomy" id="765257"/>
    <lineage>
        <taxon>Eukaryota</taxon>
        <taxon>Fungi</taxon>
        <taxon>Dikarya</taxon>
        <taxon>Basidiomycota</taxon>
        <taxon>Agaricomycotina</taxon>
        <taxon>Agaricomycetes</taxon>
        <taxon>Agaricomycetidae</taxon>
        <taxon>Boletales</taxon>
        <taxon>Sclerodermatineae</taxon>
        <taxon>Pisolithaceae</taxon>
        <taxon>Pisolithus</taxon>
    </lineage>
</organism>
<dbReference type="Proteomes" id="UP000054018">
    <property type="component" value="Unassembled WGS sequence"/>
</dbReference>